<sequence>MRERPRGEKLAAGRAVARTVSPDMAAPTSARRSSHRTRINLHRKIVKHAAFTGQYPSPSTTTASSTPSNGPSPLDFLPYRAGQAAPGRFQARHQPWLVKHEGTQTRAVGEQVRRSSNAPELNLARFIKDGEITTPTNGE</sequence>
<protein>
    <submittedName>
        <fullName evidence="2">Uncharacterized protein</fullName>
    </submittedName>
</protein>
<feature type="compositionally biased region" description="Low complexity" evidence="1">
    <location>
        <begin position="56"/>
        <end position="73"/>
    </location>
</feature>
<feature type="region of interest" description="Disordered" evidence="1">
    <location>
        <begin position="1"/>
        <end position="36"/>
    </location>
</feature>
<comment type="caution">
    <text evidence="2">The sequence shown here is derived from an EMBL/GenBank/DDBJ whole genome shotgun (WGS) entry which is preliminary data.</text>
</comment>
<dbReference type="EMBL" id="BNDW01000076">
    <property type="protein sequence ID" value="GHI25497.1"/>
    <property type="molecule type" value="Genomic_DNA"/>
</dbReference>
<reference evidence="2" key="1">
    <citation type="submission" date="2024-05" db="EMBL/GenBank/DDBJ databases">
        <title>Whole genome shotgun sequence of Streptomyces hydrogenans NBRC 13475.</title>
        <authorList>
            <person name="Komaki H."/>
            <person name="Tamura T."/>
        </authorList>
    </citation>
    <scope>NUCLEOTIDE SEQUENCE</scope>
    <source>
        <strain evidence="2">NBRC 13475</strain>
    </source>
</reference>
<feature type="region of interest" description="Disordered" evidence="1">
    <location>
        <begin position="49"/>
        <end position="80"/>
    </location>
</feature>
<gene>
    <name evidence="2" type="ORF">Shyd_68680</name>
</gene>
<accession>A0ABQ3PKE9</accession>
<dbReference type="RefSeq" id="WP_226652572.1">
    <property type="nucleotide sequence ID" value="NZ_BNDW01000076.1"/>
</dbReference>
<feature type="compositionally biased region" description="Basic and acidic residues" evidence="1">
    <location>
        <begin position="1"/>
        <end position="11"/>
    </location>
</feature>
<evidence type="ECO:0000313" key="3">
    <source>
        <dbReference type="Proteomes" id="UP001052739"/>
    </source>
</evidence>
<dbReference type="Proteomes" id="UP001052739">
    <property type="component" value="Unassembled WGS sequence"/>
</dbReference>
<name>A0ABQ3PKE9_9ACTN</name>
<organism evidence="2 3">
    <name type="scientific">Streptomyces hydrogenans</name>
    <dbReference type="NCBI Taxonomy" id="1873719"/>
    <lineage>
        <taxon>Bacteria</taxon>
        <taxon>Bacillati</taxon>
        <taxon>Actinomycetota</taxon>
        <taxon>Actinomycetes</taxon>
        <taxon>Kitasatosporales</taxon>
        <taxon>Streptomycetaceae</taxon>
        <taxon>Streptomyces</taxon>
    </lineage>
</organism>
<evidence type="ECO:0000256" key="1">
    <source>
        <dbReference type="SAM" id="MobiDB-lite"/>
    </source>
</evidence>
<keyword evidence="3" id="KW-1185">Reference proteome</keyword>
<proteinExistence type="predicted"/>
<evidence type="ECO:0000313" key="2">
    <source>
        <dbReference type="EMBL" id="GHI25497.1"/>
    </source>
</evidence>